<accession>A0A4Q9KL80</accession>
<keyword evidence="2 5" id="KW-0812">Transmembrane</keyword>
<dbReference type="InterPro" id="IPR003339">
    <property type="entry name" value="ABC/ECF_trnsptr_transmembrane"/>
</dbReference>
<comment type="caution">
    <text evidence="6">The sequence shown here is derived from an EMBL/GenBank/DDBJ whole genome shotgun (WGS) entry which is preliminary data.</text>
</comment>
<evidence type="ECO:0000256" key="3">
    <source>
        <dbReference type="ARBA" id="ARBA00022989"/>
    </source>
</evidence>
<keyword evidence="7" id="KW-1185">Reference proteome</keyword>
<reference evidence="6 7" key="1">
    <citation type="submission" date="2019-01" db="EMBL/GenBank/DDBJ databases">
        <title>Lactibacter flavus gen. nov., sp. nov., a novel bacterium of the family Propionibacteriaceae isolated from raw milk and dairy products.</title>
        <authorList>
            <person name="Huptas C."/>
            <person name="Wenning M."/>
            <person name="Breitenwieser F."/>
            <person name="Doll E."/>
            <person name="Von Neubeck M."/>
            <person name="Busse H.-J."/>
            <person name="Scherer S."/>
        </authorList>
    </citation>
    <scope>NUCLEOTIDE SEQUENCE [LARGE SCALE GENOMIC DNA]</scope>
    <source>
        <strain evidence="6 7">DSM 22130</strain>
    </source>
</reference>
<keyword evidence="4 5" id="KW-0472">Membrane</keyword>
<feature type="transmembrane region" description="Helical" evidence="5">
    <location>
        <begin position="94"/>
        <end position="121"/>
    </location>
</feature>
<feature type="transmembrane region" description="Helical" evidence="5">
    <location>
        <begin position="66"/>
        <end position="87"/>
    </location>
</feature>
<dbReference type="Proteomes" id="UP000291933">
    <property type="component" value="Unassembled WGS sequence"/>
</dbReference>
<feature type="transmembrane region" description="Helical" evidence="5">
    <location>
        <begin position="17"/>
        <end position="35"/>
    </location>
</feature>
<evidence type="ECO:0000256" key="1">
    <source>
        <dbReference type="ARBA" id="ARBA00004141"/>
    </source>
</evidence>
<evidence type="ECO:0000256" key="4">
    <source>
        <dbReference type="ARBA" id="ARBA00023136"/>
    </source>
</evidence>
<sequence length="207" mass="22026">MDASRALLGVYVPARSVWHRLGVGWKYVVFLGLAIPAVASRSVWLSLGLLALSLLLAASTRAPLRVAWGLPWGLVAMFAAIAGFHALTGEWRLGLTLVSTMLVALYGSRLLLITTPIPVLVDALVRATTPLCRFGFDPERFALAVAIMVRSIPFVAASFGDVRDAARARGLERNPLALVAPVVVQTVAFARQTGDALAARGLGEGDR</sequence>
<dbReference type="OrthoDB" id="509049at2"/>
<gene>
    <name evidence="6" type="ORF">ET996_06945</name>
</gene>
<feature type="transmembrane region" description="Helical" evidence="5">
    <location>
        <begin position="42"/>
        <end position="60"/>
    </location>
</feature>
<evidence type="ECO:0000256" key="2">
    <source>
        <dbReference type="ARBA" id="ARBA00022692"/>
    </source>
</evidence>
<dbReference type="RefSeq" id="WP_131171830.1">
    <property type="nucleotide sequence ID" value="NZ_FXTL01000005.1"/>
</dbReference>
<comment type="subcellular location">
    <subcellularLocation>
        <location evidence="1">Membrane</location>
        <topology evidence="1">Multi-pass membrane protein</topology>
    </subcellularLocation>
</comment>
<evidence type="ECO:0000313" key="7">
    <source>
        <dbReference type="Proteomes" id="UP000291933"/>
    </source>
</evidence>
<dbReference type="EMBL" id="SDMR01000006">
    <property type="protein sequence ID" value="TBT95243.1"/>
    <property type="molecule type" value="Genomic_DNA"/>
</dbReference>
<name>A0A4Q9KL80_PROTD</name>
<proteinExistence type="predicted"/>
<dbReference type="AlphaFoldDB" id="A0A4Q9KL80"/>
<protein>
    <submittedName>
        <fullName evidence="6">Energy-coupling factor transporter transmembrane protein EcfT</fullName>
    </submittedName>
</protein>
<evidence type="ECO:0000313" key="6">
    <source>
        <dbReference type="EMBL" id="TBT95243.1"/>
    </source>
</evidence>
<organism evidence="6 7">
    <name type="scientific">Propioniciclava tarda</name>
    <dbReference type="NCBI Taxonomy" id="433330"/>
    <lineage>
        <taxon>Bacteria</taxon>
        <taxon>Bacillati</taxon>
        <taxon>Actinomycetota</taxon>
        <taxon>Actinomycetes</taxon>
        <taxon>Propionibacteriales</taxon>
        <taxon>Propionibacteriaceae</taxon>
        <taxon>Propioniciclava</taxon>
    </lineage>
</organism>
<keyword evidence="3 5" id="KW-1133">Transmembrane helix</keyword>
<dbReference type="CDD" id="cd16914">
    <property type="entry name" value="EcfT"/>
    <property type="match status" value="1"/>
</dbReference>
<dbReference type="GO" id="GO:0005886">
    <property type="term" value="C:plasma membrane"/>
    <property type="evidence" value="ECO:0007669"/>
    <property type="project" value="UniProtKB-ARBA"/>
</dbReference>
<dbReference type="Pfam" id="PF02361">
    <property type="entry name" value="CbiQ"/>
    <property type="match status" value="1"/>
</dbReference>
<evidence type="ECO:0000256" key="5">
    <source>
        <dbReference type="SAM" id="Phobius"/>
    </source>
</evidence>